<dbReference type="EMBL" id="CP111017">
    <property type="protein sequence ID" value="WAR09462.1"/>
    <property type="molecule type" value="Genomic_DNA"/>
</dbReference>
<organism evidence="2 3">
    <name type="scientific">Mya arenaria</name>
    <name type="common">Soft-shell clam</name>
    <dbReference type="NCBI Taxonomy" id="6604"/>
    <lineage>
        <taxon>Eukaryota</taxon>
        <taxon>Metazoa</taxon>
        <taxon>Spiralia</taxon>
        <taxon>Lophotrochozoa</taxon>
        <taxon>Mollusca</taxon>
        <taxon>Bivalvia</taxon>
        <taxon>Autobranchia</taxon>
        <taxon>Heteroconchia</taxon>
        <taxon>Euheterodonta</taxon>
        <taxon>Imparidentia</taxon>
        <taxon>Neoheterodontei</taxon>
        <taxon>Myida</taxon>
        <taxon>Myoidea</taxon>
        <taxon>Myidae</taxon>
        <taxon>Mya</taxon>
    </lineage>
</organism>
<dbReference type="PANTHER" id="PTHR11552">
    <property type="entry name" value="GLUCOSE-METHANOL-CHOLINE GMC OXIDOREDUCTASE"/>
    <property type="match status" value="1"/>
</dbReference>
<proteinExistence type="inferred from homology"/>
<reference evidence="2" key="1">
    <citation type="submission" date="2022-11" db="EMBL/GenBank/DDBJ databases">
        <title>Centuries of genome instability and evolution in soft-shell clam transmissible cancer (bioRxiv).</title>
        <authorList>
            <person name="Hart S.F.M."/>
            <person name="Yonemitsu M.A."/>
            <person name="Giersch R.M."/>
            <person name="Beal B.F."/>
            <person name="Arriagada G."/>
            <person name="Davis B.W."/>
            <person name="Ostrander E.A."/>
            <person name="Goff S.P."/>
            <person name="Metzger M.J."/>
        </authorList>
    </citation>
    <scope>NUCLEOTIDE SEQUENCE</scope>
    <source>
        <strain evidence="2">MELC-2E11</strain>
        <tissue evidence="2">Siphon/mantle</tissue>
    </source>
</reference>
<keyword evidence="3" id="KW-1185">Reference proteome</keyword>
<dbReference type="PROSITE" id="PS51257">
    <property type="entry name" value="PROKAR_LIPOPROTEIN"/>
    <property type="match status" value="1"/>
</dbReference>
<dbReference type="SUPFAM" id="SSF51905">
    <property type="entry name" value="FAD/NAD(P)-binding domain"/>
    <property type="match status" value="1"/>
</dbReference>
<evidence type="ECO:0000313" key="3">
    <source>
        <dbReference type="Proteomes" id="UP001164746"/>
    </source>
</evidence>
<protein>
    <submittedName>
        <fullName evidence="2">4PADH-like protein</fullName>
    </submittedName>
</protein>
<gene>
    <name evidence="2" type="ORF">MAR_019420</name>
</gene>
<dbReference type="PANTHER" id="PTHR11552:SF147">
    <property type="entry name" value="CHOLINE DEHYDROGENASE, MITOCHONDRIAL"/>
    <property type="match status" value="1"/>
</dbReference>
<evidence type="ECO:0000256" key="1">
    <source>
        <dbReference type="ARBA" id="ARBA00010790"/>
    </source>
</evidence>
<dbReference type="Proteomes" id="UP001164746">
    <property type="component" value="Chromosome 6"/>
</dbReference>
<accession>A0ABY7EKG9</accession>
<name>A0ABY7EKG9_MYAAR</name>
<dbReference type="InterPro" id="IPR036188">
    <property type="entry name" value="FAD/NAD-bd_sf"/>
</dbReference>
<dbReference type="InterPro" id="IPR012132">
    <property type="entry name" value="GMC_OxRdtase"/>
</dbReference>
<dbReference type="Gene3D" id="3.50.50.60">
    <property type="entry name" value="FAD/NAD(P)-binding domain"/>
    <property type="match status" value="1"/>
</dbReference>
<comment type="similarity">
    <text evidence="1">Belongs to the GMC oxidoreductase family.</text>
</comment>
<sequence length="71" mass="7529">MSMKQTKLTVDNVNSTYDYIIVGGGSAGCVLASRLSEDPEIRVLLLEAGGEETDNINISIPVASVSVWKTA</sequence>
<dbReference type="Pfam" id="PF05834">
    <property type="entry name" value="Lycopene_cycl"/>
    <property type="match status" value="1"/>
</dbReference>
<evidence type="ECO:0000313" key="2">
    <source>
        <dbReference type="EMBL" id="WAR09462.1"/>
    </source>
</evidence>